<dbReference type="FunFam" id="1.10.10.160:FF:000001">
    <property type="entry name" value="ATP-dependent DNA helicase"/>
    <property type="match status" value="1"/>
</dbReference>
<dbReference type="Pfam" id="PF13361">
    <property type="entry name" value="UvrD_C"/>
    <property type="match status" value="1"/>
</dbReference>
<dbReference type="OrthoDB" id="9806690at2"/>
<proteinExistence type="inferred from homology"/>
<dbReference type="GO" id="GO:0005524">
    <property type="term" value="F:ATP binding"/>
    <property type="evidence" value="ECO:0007669"/>
    <property type="project" value="UniProtKB-UniRule"/>
</dbReference>
<dbReference type="Gene3D" id="1.10.486.10">
    <property type="entry name" value="PCRA, domain 4"/>
    <property type="match status" value="1"/>
</dbReference>
<sequence length="728" mass="81603">MDVSHLLDHLNPAQREAVSAPPGHYLVLAGAGSGKTRVLIHRIAWLNEVQGVPNHGIFAVTFTNKAAGEMRHRTDLQLRNGSRGMWIGTFHGLAHRLLRLHWQDARLPEGFQVMDSDDQLRLVKRVVQALELDESKYPPKQMSWWINEQKDEGRRPQHIQPEPNDDWTEVRRQVYAAYQERCDRSGLLDFAELLLRAHELLRDTPALLAHYRARFREILVDEFQDTNAIQYAFVRVLAGETGHVFVVGDDDQAIYGWRGAKVENVQRFLKDFPGAQTVRLEQNYRSSANILGAANAVIAHNPDRIGKQLWTDSGDGDPIDLYAAYNEVDEARYVVERARQWVRDGGSYGEVAVLYRSNAQSRALEEALISEQLPYRVYGGMRFFERAEIKDALAYLRLLTNRSDDAAFERAVNTPTRGIGDRTLDEVRRLARASALSLWEAAMLCTQQNTLAARARNALATFLSLIGQLHAETGEMELAERIDHVLMRSGLREHWAKESRGGLDSESRTENLDELVSVASRFTRPDDEDSQGMTELVAFLAYASLEAGEGQAQAGEEGVQLMTLHSAKGLEFPIVFLVGLEDGLFPSARSLEESGRLEEERRLAYVGITRARQKLVLCYAESRRIHGQDNYNVPSRFLREIPRDLLHEVRPKVQVSRTASLGAARGGPVHGVVEAAPIKLGANVEHPTFGGGVVVDYEGAGAHARVQVQFDEVGAKWLVMAYANLTVV</sequence>
<dbReference type="PROSITE" id="PS51198">
    <property type="entry name" value="UVRD_HELICASE_ATP_BIND"/>
    <property type="match status" value="1"/>
</dbReference>
<dbReference type="PANTHER" id="PTHR11070">
    <property type="entry name" value="UVRD / RECB / PCRA DNA HELICASE FAMILY MEMBER"/>
    <property type="match status" value="1"/>
</dbReference>
<evidence type="ECO:0000256" key="5">
    <source>
        <dbReference type="ARBA" id="ARBA00022840"/>
    </source>
</evidence>
<keyword evidence="3 12" id="KW-0378">Hydrolase</keyword>
<dbReference type="FunFam" id="1.10.486.10:FF:000003">
    <property type="entry name" value="ATP-dependent DNA helicase"/>
    <property type="match status" value="1"/>
</dbReference>
<keyword evidence="18" id="KW-1185">Reference proteome</keyword>
<keyword evidence="7" id="KW-0413">Isomerase</keyword>
<gene>
    <name evidence="15" type="ORF">XpruCFBP8353_20805</name>
    <name evidence="16" type="ORF">XpruCFBP8354_18015</name>
</gene>
<evidence type="ECO:0000256" key="7">
    <source>
        <dbReference type="ARBA" id="ARBA00023235"/>
    </source>
</evidence>
<dbReference type="Pfam" id="PF00580">
    <property type="entry name" value="UvrD-helicase"/>
    <property type="match status" value="1"/>
</dbReference>
<dbReference type="GO" id="GO:0006260">
    <property type="term" value="P:DNA replication"/>
    <property type="evidence" value="ECO:0007669"/>
    <property type="project" value="InterPro"/>
</dbReference>
<name>A0A2N3RET2_9XANT</name>
<evidence type="ECO:0000313" key="15">
    <source>
        <dbReference type="EMBL" id="PKV10976.1"/>
    </source>
</evidence>
<comment type="similarity">
    <text evidence="1">Belongs to the helicase family. UvrD subfamily.</text>
</comment>
<protein>
    <recommendedName>
        <fullName evidence="9">DNA 3'-5' helicase</fullName>
        <ecNumber evidence="9">5.6.2.4</ecNumber>
    </recommendedName>
    <alternativeName>
        <fullName evidence="10">DNA 3'-5' helicase II</fullName>
    </alternativeName>
</protein>
<dbReference type="GO" id="GO:0005829">
    <property type="term" value="C:cytosol"/>
    <property type="evidence" value="ECO:0007669"/>
    <property type="project" value="TreeGrafter"/>
</dbReference>
<dbReference type="NCBIfam" id="TIGR01075">
    <property type="entry name" value="uvrD"/>
    <property type="match status" value="1"/>
</dbReference>
<reference evidence="17 18" key="1">
    <citation type="submission" date="2017-11" db="EMBL/GenBank/DDBJ databases">
        <title>Xanthomonas prunicola sp. nov., a novel pathogen that affects nectarine (Prunus persica var. nectarine) trees.</title>
        <authorList>
            <person name="Lopez M."/>
            <person name="Lopez-Soriano P."/>
            <person name="Garita-Cambronero J."/>
            <person name="Beltran C."/>
            <person name="Taghouti G."/>
            <person name="Portier P."/>
            <person name="Cubero J."/>
            <person name="Fischer-Le Saux M."/>
            <person name="Marco-Noales E."/>
        </authorList>
    </citation>
    <scope>NUCLEOTIDE SEQUENCE [LARGE SCALE GENOMIC DNA]</scope>
    <source>
        <strain evidence="15 17">CFBP8353</strain>
        <strain evidence="16 18">CFBP8354</strain>
    </source>
</reference>
<keyword evidence="6" id="KW-0238">DNA-binding</keyword>
<keyword evidence="4 12" id="KW-0347">Helicase</keyword>
<comment type="catalytic activity">
    <reaction evidence="8">
        <text>Couples ATP hydrolysis with the unwinding of duplex DNA by translocating in the 3'-5' direction.</text>
        <dbReference type="EC" id="5.6.2.4"/>
    </reaction>
</comment>
<evidence type="ECO:0000256" key="9">
    <source>
        <dbReference type="ARBA" id="ARBA00034808"/>
    </source>
</evidence>
<dbReference type="GO" id="GO:0016787">
    <property type="term" value="F:hydrolase activity"/>
    <property type="evidence" value="ECO:0007669"/>
    <property type="project" value="UniProtKB-UniRule"/>
</dbReference>
<dbReference type="CDD" id="cd18807">
    <property type="entry name" value="SF1_C_UvrD"/>
    <property type="match status" value="1"/>
</dbReference>
<dbReference type="InterPro" id="IPR014017">
    <property type="entry name" value="DNA_helicase_UvrD-like_C"/>
</dbReference>
<dbReference type="Pfam" id="PF21196">
    <property type="entry name" value="PcrA_UvrD_tudor"/>
    <property type="match status" value="1"/>
</dbReference>
<organism evidence="15 17">
    <name type="scientific">Xanthomonas prunicola</name>
    <dbReference type="NCBI Taxonomy" id="2053930"/>
    <lineage>
        <taxon>Bacteria</taxon>
        <taxon>Pseudomonadati</taxon>
        <taxon>Pseudomonadota</taxon>
        <taxon>Gammaproteobacteria</taxon>
        <taxon>Lysobacterales</taxon>
        <taxon>Lysobacteraceae</taxon>
        <taxon>Xanthomonas</taxon>
    </lineage>
</organism>
<evidence type="ECO:0000256" key="10">
    <source>
        <dbReference type="ARBA" id="ARBA00034923"/>
    </source>
</evidence>
<feature type="domain" description="UvrD-like helicase ATP-binding" evidence="13">
    <location>
        <begin position="8"/>
        <end position="287"/>
    </location>
</feature>
<dbReference type="GO" id="GO:0000725">
    <property type="term" value="P:recombinational repair"/>
    <property type="evidence" value="ECO:0007669"/>
    <property type="project" value="TreeGrafter"/>
</dbReference>
<feature type="binding site" evidence="12">
    <location>
        <begin position="29"/>
        <end position="36"/>
    </location>
    <ligand>
        <name>ATP</name>
        <dbReference type="ChEBI" id="CHEBI:30616"/>
    </ligand>
</feature>
<evidence type="ECO:0000313" key="16">
    <source>
        <dbReference type="EMBL" id="PKV15897.1"/>
    </source>
</evidence>
<dbReference type="SUPFAM" id="SSF52540">
    <property type="entry name" value="P-loop containing nucleoside triphosphate hydrolases"/>
    <property type="match status" value="1"/>
</dbReference>
<evidence type="ECO:0000256" key="8">
    <source>
        <dbReference type="ARBA" id="ARBA00034617"/>
    </source>
</evidence>
<dbReference type="EMBL" id="PHKW01000006">
    <property type="protein sequence ID" value="PKV15897.1"/>
    <property type="molecule type" value="Genomic_DNA"/>
</dbReference>
<dbReference type="PROSITE" id="PS51217">
    <property type="entry name" value="UVRD_HELICASE_CTER"/>
    <property type="match status" value="1"/>
</dbReference>
<evidence type="ECO:0000256" key="6">
    <source>
        <dbReference type="ARBA" id="ARBA00023125"/>
    </source>
</evidence>
<dbReference type="InterPro" id="IPR005753">
    <property type="entry name" value="DNA_helicase_ATP-dep_UvrD"/>
</dbReference>
<comment type="caution">
    <text evidence="15">The sequence shown here is derived from an EMBL/GenBank/DDBJ whole genome shotgun (WGS) entry which is preliminary data.</text>
</comment>
<evidence type="ECO:0000313" key="18">
    <source>
        <dbReference type="Proteomes" id="UP000233748"/>
    </source>
</evidence>
<dbReference type="Gene3D" id="1.10.10.160">
    <property type="match status" value="1"/>
</dbReference>
<evidence type="ECO:0000256" key="12">
    <source>
        <dbReference type="PROSITE-ProRule" id="PRU00560"/>
    </source>
</evidence>
<evidence type="ECO:0000256" key="1">
    <source>
        <dbReference type="ARBA" id="ARBA00009922"/>
    </source>
</evidence>
<dbReference type="EMBL" id="PHKV01000012">
    <property type="protein sequence ID" value="PKV10976.1"/>
    <property type="molecule type" value="Genomic_DNA"/>
</dbReference>
<dbReference type="Proteomes" id="UP000233720">
    <property type="component" value="Unassembled WGS sequence"/>
</dbReference>
<dbReference type="NCBIfam" id="NF008743">
    <property type="entry name" value="PRK11773.1"/>
    <property type="match status" value="1"/>
</dbReference>
<dbReference type="PANTHER" id="PTHR11070:SF2">
    <property type="entry name" value="ATP-DEPENDENT DNA HELICASE SRS2"/>
    <property type="match status" value="1"/>
</dbReference>
<evidence type="ECO:0000256" key="2">
    <source>
        <dbReference type="ARBA" id="ARBA00022741"/>
    </source>
</evidence>
<dbReference type="EC" id="5.6.2.4" evidence="9"/>
<evidence type="ECO:0000259" key="13">
    <source>
        <dbReference type="PROSITE" id="PS51198"/>
    </source>
</evidence>
<evidence type="ECO:0000259" key="14">
    <source>
        <dbReference type="PROSITE" id="PS51217"/>
    </source>
</evidence>
<comment type="catalytic activity">
    <reaction evidence="11">
        <text>ATP + H2O = ADP + phosphate + H(+)</text>
        <dbReference type="Rhea" id="RHEA:13065"/>
        <dbReference type="ChEBI" id="CHEBI:15377"/>
        <dbReference type="ChEBI" id="CHEBI:15378"/>
        <dbReference type="ChEBI" id="CHEBI:30616"/>
        <dbReference type="ChEBI" id="CHEBI:43474"/>
        <dbReference type="ChEBI" id="CHEBI:456216"/>
        <dbReference type="EC" id="5.6.2.4"/>
    </reaction>
</comment>
<dbReference type="GO" id="GO:0033202">
    <property type="term" value="C:DNA helicase complex"/>
    <property type="evidence" value="ECO:0007669"/>
    <property type="project" value="TreeGrafter"/>
</dbReference>
<accession>A0A2N3RET2</accession>
<evidence type="ECO:0000256" key="11">
    <source>
        <dbReference type="ARBA" id="ARBA00048988"/>
    </source>
</evidence>
<keyword evidence="2 12" id="KW-0547">Nucleotide-binding</keyword>
<evidence type="ECO:0000256" key="3">
    <source>
        <dbReference type="ARBA" id="ARBA00022801"/>
    </source>
</evidence>
<feature type="domain" description="UvrD-like helicase C-terminal" evidence="14">
    <location>
        <begin position="288"/>
        <end position="569"/>
    </location>
</feature>
<dbReference type="InterPro" id="IPR013986">
    <property type="entry name" value="DExx_box_DNA_helicase_dom_sf"/>
</dbReference>
<dbReference type="CDD" id="cd17932">
    <property type="entry name" value="DEXQc_UvrD"/>
    <property type="match status" value="1"/>
</dbReference>
<evidence type="ECO:0000256" key="4">
    <source>
        <dbReference type="ARBA" id="ARBA00022806"/>
    </source>
</evidence>
<dbReference type="GO" id="GO:0003677">
    <property type="term" value="F:DNA binding"/>
    <property type="evidence" value="ECO:0007669"/>
    <property type="project" value="UniProtKB-KW"/>
</dbReference>
<dbReference type="GO" id="GO:0009314">
    <property type="term" value="P:response to radiation"/>
    <property type="evidence" value="ECO:0007669"/>
    <property type="project" value="UniProtKB-ARBA"/>
</dbReference>
<dbReference type="Gene3D" id="3.40.50.300">
    <property type="entry name" value="P-loop containing nucleotide triphosphate hydrolases"/>
    <property type="match status" value="2"/>
</dbReference>
<dbReference type="GO" id="GO:0043138">
    <property type="term" value="F:3'-5' DNA helicase activity"/>
    <property type="evidence" value="ECO:0007669"/>
    <property type="project" value="UniProtKB-EC"/>
</dbReference>
<evidence type="ECO:0000313" key="17">
    <source>
        <dbReference type="Proteomes" id="UP000233720"/>
    </source>
</evidence>
<dbReference type="InterPro" id="IPR014016">
    <property type="entry name" value="UvrD-like_ATP-bd"/>
</dbReference>
<dbReference type="InterPro" id="IPR000212">
    <property type="entry name" value="DNA_helicase_UvrD/REP"/>
</dbReference>
<dbReference type="AlphaFoldDB" id="A0A2N3RET2"/>
<dbReference type="Proteomes" id="UP000233748">
    <property type="component" value="Unassembled WGS sequence"/>
</dbReference>
<dbReference type="RefSeq" id="WP_101364923.1">
    <property type="nucleotide sequence ID" value="NZ_PHKV01000012.1"/>
</dbReference>
<keyword evidence="5 12" id="KW-0067">ATP-binding</keyword>
<dbReference type="InterPro" id="IPR027417">
    <property type="entry name" value="P-loop_NTPase"/>
</dbReference>